<feature type="non-terminal residue" evidence="1">
    <location>
        <position position="80"/>
    </location>
</feature>
<reference evidence="1" key="1">
    <citation type="submission" date="2023-10" db="EMBL/GenBank/DDBJ databases">
        <title>Genome assembly of Pristionchus species.</title>
        <authorList>
            <person name="Yoshida K."/>
            <person name="Sommer R.J."/>
        </authorList>
    </citation>
    <scope>NUCLEOTIDE SEQUENCE</scope>
    <source>
        <strain evidence="1">RS0144</strain>
    </source>
</reference>
<proteinExistence type="predicted"/>
<gene>
    <name evidence="1" type="ORF">PENTCL1PPCAC_6596</name>
</gene>
<dbReference type="EMBL" id="BTSX01000002">
    <property type="protein sequence ID" value="GMS84421.1"/>
    <property type="molecule type" value="Genomic_DNA"/>
</dbReference>
<accession>A0AAV5SMF5</accession>
<sequence>RTDINNLFLSKIIKEWRKSEGMKDKYETIQNRTLFSRKVLPLGITSDGEAKMVVDSLVPHERRFLMKSLRRKMADEYTES</sequence>
<dbReference type="Proteomes" id="UP001432027">
    <property type="component" value="Unassembled WGS sequence"/>
</dbReference>
<keyword evidence="2" id="KW-1185">Reference proteome</keyword>
<evidence type="ECO:0000313" key="2">
    <source>
        <dbReference type="Proteomes" id="UP001432027"/>
    </source>
</evidence>
<evidence type="ECO:0000313" key="1">
    <source>
        <dbReference type="EMBL" id="GMS84421.1"/>
    </source>
</evidence>
<organism evidence="1 2">
    <name type="scientific">Pristionchus entomophagus</name>
    <dbReference type="NCBI Taxonomy" id="358040"/>
    <lineage>
        <taxon>Eukaryota</taxon>
        <taxon>Metazoa</taxon>
        <taxon>Ecdysozoa</taxon>
        <taxon>Nematoda</taxon>
        <taxon>Chromadorea</taxon>
        <taxon>Rhabditida</taxon>
        <taxon>Rhabditina</taxon>
        <taxon>Diplogasteromorpha</taxon>
        <taxon>Diplogasteroidea</taxon>
        <taxon>Neodiplogasteridae</taxon>
        <taxon>Pristionchus</taxon>
    </lineage>
</organism>
<comment type="caution">
    <text evidence="1">The sequence shown here is derived from an EMBL/GenBank/DDBJ whole genome shotgun (WGS) entry which is preliminary data.</text>
</comment>
<protein>
    <submittedName>
        <fullName evidence="1">Uncharacterized protein</fullName>
    </submittedName>
</protein>
<feature type="non-terminal residue" evidence="1">
    <location>
        <position position="1"/>
    </location>
</feature>
<dbReference type="AlphaFoldDB" id="A0AAV5SMF5"/>
<name>A0AAV5SMF5_9BILA</name>